<accession>A0A9D4EEK5</accession>
<feature type="region of interest" description="Disordered" evidence="1">
    <location>
        <begin position="130"/>
        <end position="203"/>
    </location>
</feature>
<feature type="compositionally biased region" description="Polar residues" evidence="1">
    <location>
        <begin position="285"/>
        <end position="303"/>
    </location>
</feature>
<organism evidence="2 3">
    <name type="scientific">Dreissena polymorpha</name>
    <name type="common">Zebra mussel</name>
    <name type="synonym">Mytilus polymorpha</name>
    <dbReference type="NCBI Taxonomy" id="45954"/>
    <lineage>
        <taxon>Eukaryota</taxon>
        <taxon>Metazoa</taxon>
        <taxon>Spiralia</taxon>
        <taxon>Lophotrochozoa</taxon>
        <taxon>Mollusca</taxon>
        <taxon>Bivalvia</taxon>
        <taxon>Autobranchia</taxon>
        <taxon>Heteroconchia</taxon>
        <taxon>Euheterodonta</taxon>
        <taxon>Imparidentia</taxon>
        <taxon>Neoheterodontei</taxon>
        <taxon>Myida</taxon>
        <taxon>Dreissenoidea</taxon>
        <taxon>Dreissenidae</taxon>
        <taxon>Dreissena</taxon>
    </lineage>
</organism>
<evidence type="ECO:0000313" key="3">
    <source>
        <dbReference type="Proteomes" id="UP000828390"/>
    </source>
</evidence>
<dbReference type="OrthoDB" id="10675630at2759"/>
<feature type="region of interest" description="Disordered" evidence="1">
    <location>
        <begin position="285"/>
        <end position="311"/>
    </location>
</feature>
<reference evidence="2" key="1">
    <citation type="journal article" date="2019" name="bioRxiv">
        <title>The Genome of the Zebra Mussel, Dreissena polymorpha: A Resource for Invasive Species Research.</title>
        <authorList>
            <person name="McCartney M.A."/>
            <person name="Auch B."/>
            <person name="Kono T."/>
            <person name="Mallez S."/>
            <person name="Zhang Y."/>
            <person name="Obille A."/>
            <person name="Becker A."/>
            <person name="Abrahante J.E."/>
            <person name="Garbe J."/>
            <person name="Badalamenti J.P."/>
            <person name="Herman A."/>
            <person name="Mangelson H."/>
            <person name="Liachko I."/>
            <person name="Sullivan S."/>
            <person name="Sone E.D."/>
            <person name="Koren S."/>
            <person name="Silverstein K.A.T."/>
            <person name="Beckman K.B."/>
            <person name="Gohl D.M."/>
        </authorList>
    </citation>
    <scope>NUCLEOTIDE SEQUENCE</scope>
    <source>
        <strain evidence="2">Duluth1</strain>
        <tissue evidence="2">Whole animal</tissue>
    </source>
</reference>
<proteinExistence type="predicted"/>
<sequence>MENNANAPLVNRDDHSVDTYPTLDMPALFDSNASLADHQIANLSLEDQQLHIHLDANLDTAQQPPTVTAIQSGFMASPEPDHTHDDTVPRRFGVALDNTPVPATRNTRPGEWSNLDESSLKARHNSYQIQRNTTEDRPNGHPENLGQPAHMPNGQPGNLGQPVCRPYRQPGNLGQPAFRPNGQPGNLGQPACMPNGQPGNLGQPAYRPMGQPGNLGQPVCMPNGQPGNLGQPVWRPNGQPGNLGQPVFRPNGQPGNLGQPDYRPMGQPEILGQSSVLHRLESTVSVNQNPTGRSNSQPHGTSETQRDHSGAAVAGAATPLVFSHQHADGSLTPLEYSPSSNLSIQIGNHNHTVINENGLRPSS</sequence>
<dbReference type="AlphaFoldDB" id="A0A9D4EEK5"/>
<comment type="caution">
    <text evidence="2">The sequence shown here is derived from an EMBL/GenBank/DDBJ whole genome shotgun (WGS) entry which is preliminary data.</text>
</comment>
<feature type="region of interest" description="Disordered" evidence="1">
    <location>
        <begin position="238"/>
        <end position="259"/>
    </location>
</feature>
<dbReference type="Proteomes" id="UP000828390">
    <property type="component" value="Unassembled WGS sequence"/>
</dbReference>
<gene>
    <name evidence="2" type="ORF">DPMN_179746</name>
</gene>
<name>A0A9D4EEK5_DREPO</name>
<dbReference type="EMBL" id="JAIWYP010000009">
    <property type="protein sequence ID" value="KAH3778291.1"/>
    <property type="molecule type" value="Genomic_DNA"/>
</dbReference>
<reference evidence="2" key="2">
    <citation type="submission" date="2020-11" db="EMBL/GenBank/DDBJ databases">
        <authorList>
            <person name="McCartney M.A."/>
            <person name="Auch B."/>
            <person name="Kono T."/>
            <person name="Mallez S."/>
            <person name="Becker A."/>
            <person name="Gohl D.M."/>
            <person name="Silverstein K.A.T."/>
            <person name="Koren S."/>
            <person name="Bechman K.B."/>
            <person name="Herman A."/>
            <person name="Abrahante J.E."/>
            <person name="Garbe J."/>
        </authorList>
    </citation>
    <scope>NUCLEOTIDE SEQUENCE</scope>
    <source>
        <strain evidence="2">Duluth1</strain>
        <tissue evidence="2">Whole animal</tissue>
    </source>
</reference>
<evidence type="ECO:0000256" key="1">
    <source>
        <dbReference type="SAM" id="MobiDB-lite"/>
    </source>
</evidence>
<keyword evidence="3" id="KW-1185">Reference proteome</keyword>
<evidence type="ECO:0000313" key="2">
    <source>
        <dbReference type="EMBL" id="KAH3778291.1"/>
    </source>
</evidence>
<protein>
    <submittedName>
        <fullName evidence="2">Uncharacterized protein</fullName>
    </submittedName>
</protein>